<dbReference type="GeneID" id="85437102"/>
<proteinExistence type="predicted"/>
<dbReference type="AlphaFoldDB" id="A0AAD8Q7I9"/>
<evidence type="ECO:0000313" key="2">
    <source>
        <dbReference type="Proteomes" id="UP001230504"/>
    </source>
</evidence>
<accession>A0AAD8Q7I9</accession>
<comment type="caution">
    <text evidence="1">The sequence shown here is derived from an EMBL/GenBank/DDBJ whole genome shotgun (WGS) entry which is preliminary data.</text>
</comment>
<organism evidence="1 2">
    <name type="scientific">Colletotrichum navitas</name>
    <dbReference type="NCBI Taxonomy" id="681940"/>
    <lineage>
        <taxon>Eukaryota</taxon>
        <taxon>Fungi</taxon>
        <taxon>Dikarya</taxon>
        <taxon>Ascomycota</taxon>
        <taxon>Pezizomycotina</taxon>
        <taxon>Sordariomycetes</taxon>
        <taxon>Hypocreomycetidae</taxon>
        <taxon>Glomerellales</taxon>
        <taxon>Glomerellaceae</taxon>
        <taxon>Colletotrichum</taxon>
        <taxon>Colletotrichum graminicola species complex</taxon>
    </lineage>
</organism>
<dbReference type="RefSeq" id="XP_060418105.1">
    <property type="nucleotide sequence ID" value="XM_060552862.1"/>
</dbReference>
<dbReference type="EMBL" id="JAHLJV010000008">
    <property type="protein sequence ID" value="KAK1597315.1"/>
    <property type="molecule type" value="Genomic_DNA"/>
</dbReference>
<keyword evidence="2" id="KW-1185">Reference proteome</keyword>
<sequence length="88" mass="9840">MALGATLLRWAFRGRAFCFFPPSSHRMPVTLGSFSSGFYRGVRGKCIWGLINSEIPNLLFNMHPCVVCFESICQKRSSPPMCQGHSVL</sequence>
<reference evidence="1" key="1">
    <citation type="submission" date="2021-06" db="EMBL/GenBank/DDBJ databases">
        <title>Comparative genomics, transcriptomics and evolutionary studies reveal genomic signatures of adaptation to plant cell wall in hemibiotrophic fungi.</title>
        <authorList>
            <consortium name="DOE Joint Genome Institute"/>
            <person name="Baroncelli R."/>
            <person name="Diaz J.F."/>
            <person name="Benocci T."/>
            <person name="Peng M."/>
            <person name="Battaglia E."/>
            <person name="Haridas S."/>
            <person name="Andreopoulos W."/>
            <person name="Labutti K."/>
            <person name="Pangilinan J."/>
            <person name="Floch G.L."/>
            <person name="Makela M.R."/>
            <person name="Henrissat B."/>
            <person name="Grigoriev I.V."/>
            <person name="Crouch J.A."/>
            <person name="De Vries R.P."/>
            <person name="Sukno S.A."/>
            <person name="Thon M.R."/>
        </authorList>
    </citation>
    <scope>NUCLEOTIDE SEQUENCE</scope>
    <source>
        <strain evidence="1">CBS 125086</strain>
    </source>
</reference>
<protein>
    <submittedName>
        <fullName evidence="1">Uncharacterized protein</fullName>
    </submittedName>
</protein>
<gene>
    <name evidence="1" type="ORF">LY79DRAFT_380916</name>
</gene>
<dbReference type="Proteomes" id="UP001230504">
    <property type="component" value="Unassembled WGS sequence"/>
</dbReference>
<name>A0AAD8Q7I9_9PEZI</name>
<evidence type="ECO:0000313" key="1">
    <source>
        <dbReference type="EMBL" id="KAK1597315.1"/>
    </source>
</evidence>